<evidence type="ECO:0000259" key="1">
    <source>
        <dbReference type="Pfam" id="PF07826"/>
    </source>
</evidence>
<dbReference type="Pfam" id="PF07826">
    <property type="entry name" value="IMP_cyclohyd"/>
    <property type="match status" value="1"/>
</dbReference>
<dbReference type="GO" id="GO:0003937">
    <property type="term" value="F:IMP cyclohydrolase activity"/>
    <property type="evidence" value="ECO:0007669"/>
    <property type="project" value="InterPro"/>
</dbReference>
<feature type="domain" description="Inosine monophosphate cyclohydrolase-like" evidence="1">
    <location>
        <begin position="46"/>
        <end position="241"/>
    </location>
</feature>
<gene>
    <name evidence="2" type="ORF">OP8BY_2088</name>
</gene>
<name>A0A3E2BN58_9BACT</name>
<evidence type="ECO:0000313" key="2">
    <source>
        <dbReference type="EMBL" id="RFT16082.1"/>
    </source>
</evidence>
<dbReference type="InterPro" id="IPR020600">
    <property type="entry name" value="IMP_cyclohydrolase-like"/>
</dbReference>
<dbReference type="GO" id="GO:0006188">
    <property type="term" value="P:IMP biosynthetic process"/>
    <property type="evidence" value="ECO:0007669"/>
    <property type="project" value="InterPro"/>
</dbReference>
<evidence type="ECO:0000313" key="3">
    <source>
        <dbReference type="Proteomes" id="UP000257323"/>
    </source>
</evidence>
<protein>
    <recommendedName>
        <fullName evidence="1">Inosine monophosphate cyclohydrolase-like domain-containing protein</fullName>
    </recommendedName>
</protein>
<dbReference type="AlphaFoldDB" id="A0A3E2BN58"/>
<dbReference type="Gene3D" id="3.60.20.20">
    <property type="entry name" value="Inosine monophosphate cyclohydrolase-like"/>
    <property type="match status" value="1"/>
</dbReference>
<dbReference type="EMBL" id="QUAH01000005">
    <property type="protein sequence ID" value="RFT16082.1"/>
    <property type="molecule type" value="Genomic_DNA"/>
</dbReference>
<reference evidence="2 3" key="1">
    <citation type="submission" date="2018-08" db="EMBL/GenBank/DDBJ databases">
        <title>Genome analysis of the thermophilic bacterium of the candidate phylum Aminicenantes from deep subsurface aquifer revealed its physiology and ecological role.</title>
        <authorList>
            <person name="Kadnikov V.V."/>
            <person name="Mardanov A.V."/>
            <person name="Beletsky A.V."/>
            <person name="Karnachuk O.V."/>
            <person name="Ravin N.V."/>
        </authorList>
    </citation>
    <scope>NUCLEOTIDE SEQUENCE [LARGE SCALE GENOMIC DNA]</scope>
    <source>
        <strain evidence="2">BY38</strain>
    </source>
</reference>
<dbReference type="Proteomes" id="UP000257323">
    <property type="component" value="Unassembled WGS sequence"/>
</dbReference>
<comment type="caution">
    <text evidence="2">The sequence shown here is derived from an EMBL/GenBank/DDBJ whole genome shotgun (WGS) entry which is preliminary data.</text>
</comment>
<sequence>MVFYQRLELKQGSARGQLFLTIRMGYDIKQVKKMDKQTTYLSGLEYPGRFIIAGQFKEGDEVCLVYGLTGRSPASQARHLVKKENGIWVEPTDPQVILTGKPELLIYPAIMYSAAGLVVSNGKHTTDIMGQLEAVRQPLLALARALKDWKYEPDDPIFTPRISLAFGGGFNLAMSVIRRGEYGSVIRNYFELPLVPGKGWLVMTYMGINVDPLPSFFGEPISLEMSGRTAEEVAEGVFNSLAPAPGKPDFRVALAALRASVHDGQVQEIKIINKHEG</sequence>
<organism evidence="2 3">
    <name type="scientific">Candidatus Saccharicenans subterraneus</name>
    <dbReference type="NCBI Taxonomy" id="2508984"/>
    <lineage>
        <taxon>Bacteria</taxon>
        <taxon>Candidatus Aminicenantota</taxon>
        <taxon>Candidatus Aminicenantia</taxon>
        <taxon>Candidatus Aminicenantales</taxon>
        <taxon>Candidatus Saccharicenantaceae</taxon>
        <taxon>Candidatus Saccharicenans</taxon>
    </lineage>
</organism>
<proteinExistence type="predicted"/>
<dbReference type="InterPro" id="IPR036795">
    <property type="entry name" value="IMP_cyclohydrolase-like_sf"/>
</dbReference>
<accession>A0A3E2BN58</accession>
<dbReference type="SUPFAM" id="SSF75569">
    <property type="entry name" value="Archaeal IMP cyclohydrolase PurO"/>
    <property type="match status" value="1"/>
</dbReference>